<dbReference type="PROSITE" id="PS00113">
    <property type="entry name" value="ADENYLATE_KINASE"/>
    <property type="match status" value="1"/>
</dbReference>
<dbReference type="InterPro" id="IPR033690">
    <property type="entry name" value="Adenylat_kinase_CS"/>
</dbReference>
<protein>
    <recommendedName>
        <fullName evidence="2">adenylate kinase</fullName>
        <ecNumber evidence="2">2.7.4.3</ecNumber>
    </recommendedName>
    <alternativeName>
        <fullName evidence="6">ATP:AMP phosphotransferase</fullName>
    </alternativeName>
</protein>
<evidence type="ECO:0000256" key="5">
    <source>
        <dbReference type="ARBA" id="ARBA00022777"/>
    </source>
</evidence>
<keyword evidence="4" id="KW-0547">Nucleotide-binding</keyword>
<dbReference type="Gene3D" id="3.40.50.300">
    <property type="entry name" value="P-loop containing nucleotide triphosphate hydrolases"/>
    <property type="match status" value="1"/>
</dbReference>
<proteinExistence type="inferred from homology"/>
<sequence>MAGLSRFGAVAAPLTRRFLGLASRRAYGCAAQFQYYDSEDEEEWDRREPKPMVDSDGWLLRRGVQWVVIGDRGAKKHVYADRLSKLLEVPHISMGTLVRQELNPRSSLYKQIANAVNERKLVPEEVIFALLSKRLEEGYYRGETGFILDGIPRTRIQAEILDQIADIDLVVNFRSTAENLEKKNLGTGNLSPCQEYLGRSLAGSNTALNSHDEQQASSTTDSEGVLKERFDVYAEQSKELEDYYRKQRKIVDIQATGAPGETWQGLLAALNLQHISQKLTA</sequence>
<evidence type="ECO:0000313" key="9">
    <source>
        <dbReference type="Proteomes" id="UP001187192"/>
    </source>
</evidence>
<dbReference type="PANTHER" id="PTHR23359">
    <property type="entry name" value="NUCLEOTIDE KINASE"/>
    <property type="match status" value="1"/>
</dbReference>
<evidence type="ECO:0000256" key="1">
    <source>
        <dbReference type="ARBA" id="ARBA00007220"/>
    </source>
</evidence>
<evidence type="ECO:0000256" key="2">
    <source>
        <dbReference type="ARBA" id="ARBA00012955"/>
    </source>
</evidence>
<dbReference type="CDD" id="cd01428">
    <property type="entry name" value="ADK"/>
    <property type="match status" value="1"/>
</dbReference>
<dbReference type="InterPro" id="IPR027417">
    <property type="entry name" value="P-loop_NTPase"/>
</dbReference>
<comment type="caution">
    <text evidence="8">The sequence shown here is derived from an EMBL/GenBank/DDBJ whole genome shotgun (WGS) entry which is preliminary data.</text>
</comment>
<evidence type="ECO:0000256" key="3">
    <source>
        <dbReference type="ARBA" id="ARBA00022679"/>
    </source>
</evidence>
<accession>A0AA87ZSL7</accession>
<dbReference type="Proteomes" id="UP001187192">
    <property type="component" value="Unassembled WGS sequence"/>
</dbReference>
<evidence type="ECO:0000256" key="4">
    <source>
        <dbReference type="ARBA" id="ARBA00022741"/>
    </source>
</evidence>
<gene>
    <name evidence="8" type="ORF">TIFTF001_011906</name>
</gene>
<dbReference type="GO" id="GO:0004017">
    <property type="term" value="F:AMP kinase activity"/>
    <property type="evidence" value="ECO:0007669"/>
    <property type="project" value="UniProtKB-EC"/>
</dbReference>
<keyword evidence="3 7" id="KW-0808">Transferase</keyword>
<evidence type="ECO:0000313" key="8">
    <source>
        <dbReference type="EMBL" id="GMN42704.1"/>
    </source>
</evidence>
<evidence type="ECO:0000256" key="7">
    <source>
        <dbReference type="RuleBase" id="RU003330"/>
    </source>
</evidence>
<dbReference type="GO" id="GO:0005524">
    <property type="term" value="F:ATP binding"/>
    <property type="evidence" value="ECO:0007669"/>
    <property type="project" value="InterPro"/>
</dbReference>
<dbReference type="EMBL" id="BTGU01000014">
    <property type="protein sequence ID" value="GMN42704.1"/>
    <property type="molecule type" value="Genomic_DNA"/>
</dbReference>
<dbReference type="SUPFAM" id="SSF52540">
    <property type="entry name" value="P-loop containing nucleoside triphosphate hydrolases"/>
    <property type="match status" value="1"/>
</dbReference>
<dbReference type="Pfam" id="PF00406">
    <property type="entry name" value="ADK"/>
    <property type="match status" value="1"/>
</dbReference>
<keyword evidence="5 7" id="KW-0418">Kinase</keyword>
<evidence type="ECO:0000256" key="6">
    <source>
        <dbReference type="ARBA" id="ARBA00031517"/>
    </source>
</evidence>
<dbReference type="AlphaFoldDB" id="A0AA87ZSL7"/>
<reference evidence="8" key="1">
    <citation type="submission" date="2023-07" db="EMBL/GenBank/DDBJ databases">
        <title>draft genome sequence of fig (Ficus carica).</title>
        <authorList>
            <person name="Takahashi T."/>
            <person name="Nishimura K."/>
        </authorList>
    </citation>
    <scope>NUCLEOTIDE SEQUENCE</scope>
</reference>
<keyword evidence="9" id="KW-1185">Reference proteome</keyword>
<dbReference type="EC" id="2.7.4.3" evidence="2"/>
<dbReference type="PRINTS" id="PR00094">
    <property type="entry name" value="ADENYLTKNASE"/>
</dbReference>
<dbReference type="InterPro" id="IPR000850">
    <property type="entry name" value="Adenylat/UMP-CMP_kin"/>
</dbReference>
<name>A0AA87ZSL7_FICCA</name>
<organism evidence="8 9">
    <name type="scientific">Ficus carica</name>
    <name type="common">Common fig</name>
    <dbReference type="NCBI Taxonomy" id="3494"/>
    <lineage>
        <taxon>Eukaryota</taxon>
        <taxon>Viridiplantae</taxon>
        <taxon>Streptophyta</taxon>
        <taxon>Embryophyta</taxon>
        <taxon>Tracheophyta</taxon>
        <taxon>Spermatophyta</taxon>
        <taxon>Magnoliopsida</taxon>
        <taxon>eudicotyledons</taxon>
        <taxon>Gunneridae</taxon>
        <taxon>Pentapetalae</taxon>
        <taxon>rosids</taxon>
        <taxon>fabids</taxon>
        <taxon>Rosales</taxon>
        <taxon>Moraceae</taxon>
        <taxon>Ficeae</taxon>
        <taxon>Ficus</taxon>
    </lineage>
</organism>
<comment type="similarity">
    <text evidence="1 7">Belongs to the adenylate kinase family.</text>
</comment>